<dbReference type="AlphaFoldDB" id="A0A2T7NGW5"/>
<dbReference type="EMBL" id="PZQS01000012">
    <property type="protein sequence ID" value="PVD20396.1"/>
    <property type="molecule type" value="Genomic_DNA"/>
</dbReference>
<keyword evidence="2" id="KW-1185">Reference proteome</keyword>
<organism evidence="1 2">
    <name type="scientific">Pomacea canaliculata</name>
    <name type="common">Golden apple snail</name>
    <dbReference type="NCBI Taxonomy" id="400727"/>
    <lineage>
        <taxon>Eukaryota</taxon>
        <taxon>Metazoa</taxon>
        <taxon>Spiralia</taxon>
        <taxon>Lophotrochozoa</taxon>
        <taxon>Mollusca</taxon>
        <taxon>Gastropoda</taxon>
        <taxon>Caenogastropoda</taxon>
        <taxon>Architaenioglossa</taxon>
        <taxon>Ampullarioidea</taxon>
        <taxon>Ampullariidae</taxon>
        <taxon>Pomacea</taxon>
    </lineage>
</organism>
<sequence>MHGCSPLMAEGLVFMPAMKVFTHGCVSCSQDDGVRGFLDRHACLSLALGQLKARLPAKSHILLQNKLQRECTHVRHQAGGRMDVTITERVAERLDERYLNGKARRFDTRVAQCTSLTWPSEYRTGKGEEPRKEEDVVIALR</sequence>
<accession>A0A2T7NGW5</accession>
<evidence type="ECO:0000313" key="2">
    <source>
        <dbReference type="Proteomes" id="UP000245119"/>
    </source>
</evidence>
<reference evidence="1 2" key="1">
    <citation type="submission" date="2018-04" db="EMBL/GenBank/DDBJ databases">
        <title>The genome of golden apple snail Pomacea canaliculata provides insight into stress tolerance and invasive adaptation.</title>
        <authorList>
            <person name="Liu C."/>
            <person name="Liu B."/>
            <person name="Ren Y."/>
            <person name="Zhang Y."/>
            <person name="Wang H."/>
            <person name="Li S."/>
            <person name="Jiang F."/>
            <person name="Yin L."/>
            <person name="Zhang G."/>
            <person name="Qian W."/>
            <person name="Fan W."/>
        </authorList>
    </citation>
    <scope>NUCLEOTIDE SEQUENCE [LARGE SCALE GENOMIC DNA]</scope>
    <source>
        <strain evidence="1">SZHN2017</strain>
        <tissue evidence="1">Muscle</tissue>
    </source>
</reference>
<comment type="caution">
    <text evidence="1">The sequence shown here is derived from an EMBL/GenBank/DDBJ whole genome shotgun (WGS) entry which is preliminary data.</text>
</comment>
<proteinExistence type="predicted"/>
<dbReference type="Proteomes" id="UP000245119">
    <property type="component" value="Linkage Group LG12"/>
</dbReference>
<gene>
    <name evidence="1" type="ORF">C0Q70_18550</name>
</gene>
<name>A0A2T7NGW5_POMCA</name>
<evidence type="ECO:0000313" key="1">
    <source>
        <dbReference type="EMBL" id="PVD20396.1"/>
    </source>
</evidence>
<protein>
    <submittedName>
        <fullName evidence="1">Uncharacterized protein</fullName>
    </submittedName>
</protein>